<sequence>WIMSFTLLNLPQENISIIPGL</sequence>
<accession>A0A382KBD7</accession>
<protein>
    <submittedName>
        <fullName evidence="1">Uncharacterized protein</fullName>
    </submittedName>
</protein>
<evidence type="ECO:0000313" key="1">
    <source>
        <dbReference type="EMBL" id="SVC21678.1"/>
    </source>
</evidence>
<name>A0A382KBD7_9ZZZZ</name>
<dbReference type="EMBL" id="UINC01079566">
    <property type="protein sequence ID" value="SVC21678.1"/>
    <property type="molecule type" value="Genomic_DNA"/>
</dbReference>
<proteinExistence type="predicted"/>
<dbReference type="AlphaFoldDB" id="A0A382KBD7"/>
<organism evidence="1">
    <name type="scientific">marine metagenome</name>
    <dbReference type="NCBI Taxonomy" id="408172"/>
    <lineage>
        <taxon>unclassified sequences</taxon>
        <taxon>metagenomes</taxon>
        <taxon>ecological metagenomes</taxon>
    </lineage>
</organism>
<reference evidence="1" key="1">
    <citation type="submission" date="2018-05" db="EMBL/GenBank/DDBJ databases">
        <authorList>
            <person name="Lanie J.A."/>
            <person name="Ng W.-L."/>
            <person name="Kazmierczak K.M."/>
            <person name="Andrzejewski T.M."/>
            <person name="Davidsen T.M."/>
            <person name="Wayne K.J."/>
            <person name="Tettelin H."/>
            <person name="Glass J.I."/>
            <person name="Rusch D."/>
            <person name="Podicherti R."/>
            <person name="Tsui H.-C.T."/>
            <person name="Winkler M.E."/>
        </authorList>
    </citation>
    <scope>NUCLEOTIDE SEQUENCE</scope>
</reference>
<feature type="non-terminal residue" evidence="1">
    <location>
        <position position="1"/>
    </location>
</feature>
<gene>
    <name evidence="1" type="ORF">METZ01_LOCUS274532</name>
</gene>